<dbReference type="Pfam" id="PF02441">
    <property type="entry name" value="Flavoprotein"/>
    <property type="match status" value="1"/>
</dbReference>
<dbReference type="Proteomes" id="UP001222325">
    <property type="component" value="Unassembled WGS sequence"/>
</dbReference>
<dbReference type="EMBL" id="JARJCN010000085">
    <property type="protein sequence ID" value="KAJ7076098.1"/>
    <property type="molecule type" value="Genomic_DNA"/>
</dbReference>
<reference evidence="4" key="1">
    <citation type="submission" date="2023-03" db="EMBL/GenBank/DDBJ databases">
        <title>Massive genome expansion in bonnet fungi (Mycena s.s.) driven by repeated elements and novel gene families across ecological guilds.</title>
        <authorList>
            <consortium name="Lawrence Berkeley National Laboratory"/>
            <person name="Harder C.B."/>
            <person name="Miyauchi S."/>
            <person name="Viragh M."/>
            <person name="Kuo A."/>
            <person name="Thoen E."/>
            <person name="Andreopoulos B."/>
            <person name="Lu D."/>
            <person name="Skrede I."/>
            <person name="Drula E."/>
            <person name="Henrissat B."/>
            <person name="Morin E."/>
            <person name="Kohler A."/>
            <person name="Barry K."/>
            <person name="LaButti K."/>
            <person name="Morin E."/>
            <person name="Salamov A."/>
            <person name="Lipzen A."/>
            <person name="Mereny Z."/>
            <person name="Hegedus B."/>
            <person name="Baldrian P."/>
            <person name="Stursova M."/>
            <person name="Weitz H."/>
            <person name="Taylor A."/>
            <person name="Grigoriev I.V."/>
            <person name="Nagy L.G."/>
            <person name="Martin F."/>
            <person name="Kauserud H."/>
        </authorList>
    </citation>
    <scope>NUCLEOTIDE SEQUENCE</scope>
    <source>
        <strain evidence="4">CBHHK173m</strain>
    </source>
</reference>
<evidence type="ECO:0000259" key="3">
    <source>
        <dbReference type="Pfam" id="PF02441"/>
    </source>
</evidence>
<dbReference type="SUPFAM" id="SSF52507">
    <property type="entry name" value="Homo-oligomeric flavin-containing Cys decarboxylases, HFCD"/>
    <property type="match status" value="1"/>
</dbReference>
<name>A0AAD6TRG8_9AGAR</name>
<gene>
    <name evidence="4" type="ORF">B0H15DRAFT_864849</name>
</gene>
<dbReference type="GO" id="GO:0015937">
    <property type="term" value="P:coenzyme A biosynthetic process"/>
    <property type="evidence" value="ECO:0007669"/>
    <property type="project" value="UniProtKB-KW"/>
</dbReference>
<comment type="caution">
    <text evidence="4">The sequence shown here is derived from an EMBL/GenBank/DDBJ whole genome shotgun (WGS) entry which is preliminary data.</text>
</comment>
<keyword evidence="5" id="KW-1185">Reference proteome</keyword>
<evidence type="ECO:0000256" key="2">
    <source>
        <dbReference type="ARBA" id="ARBA00038350"/>
    </source>
</evidence>
<dbReference type="GO" id="GO:0010181">
    <property type="term" value="F:FMN binding"/>
    <property type="evidence" value="ECO:0007669"/>
    <property type="project" value="TreeGrafter"/>
</dbReference>
<dbReference type="InterPro" id="IPR036551">
    <property type="entry name" value="Flavin_trans-like"/>
</dbReference>
<keyword evidence="1" id="KW-0173">Coenzyme A biosynthesis</keyword>
<dbReference type="GO" id="GO:0071513">
    <property type="term" value="C:phosphopantothenoylcysteine decarboxylase complex"/>
    <property type="evidence" value="ECO:0007669"/>
    <property type="project" value="TreeGrafter"/>
</dbReference>
<comment type="similarity">
    <text evidence="2">Belongs to the HFCD (homooligomeric flavin containing Cys decarboxylase) superfamily.</text>
</comment>
<dbReference type="PANTHER" id="PTHR14359:SF6">
    <property type="entry name" value="PHOSPHOPANTOTHENOYLCYSTEINE DECARBOXYLASE"/>
    <property type="match status" value="1"/>
</dbReference>
<dbReference type="Gene3D" id="3.40.50.1950">
    <property type="entry name" value="Flavin prenyltransferase-like"/>
    <property type="match status" value="1"/>
</dbReference>
<accession>A0AAD6TRG8</accession>
<evidence type="ECO:0000313" key="5">
    <source>
        <dbReference type="Proteomes" id="UP001222325"/>
    </source>
</evidence>
<dbReference type="PANTHER" id="PTHR14359">
    <property type="entry name" value="HOMO-OLIGOMERIC FLAVIN CONTAINING CYS DECARBOXYLASE FAMILY"/>
    <property type="match status" value="1"/>
</dbReference>
<dbReference type="AlphaFoldDB" id="A0AAD6TRG8"/>
<sequence length="213" mass="23107">MSSAAPFVSEAERTPGYTHVLLITTGSVASVKAPLIVEELLRYSHVKVEVVATAPSLAFYDPAALRRTGVRVWTDADEWPAAYRIGAPILHIELRRWADVVLVAPCSANTLAKIAHGTCDNLATSLLRALAPSTPTFVFPAMNTLMYEHPLTAEHLRVVRDVVRYTVVGPVGKRLACGDVGVGAMTEWREIVQVVVERFGLTHASPSPSQVQL</sequence>
<feature type="domain" description="Flavoprotein" evidence="3">
    <location>
        <begin position="19"/>
        <end position="198"/>
    </location>
</feature>
<evidence type="ECO:0000256" key="1">
    <source>
        <dbReference type="ARBA" id="ARBA00022993"/>
    </source>
</evidence>
<dbReference type="GO" id="GO:0004633">
    <property type="term" value="F:phosphopantothenoylcysteine decarboxylase activity"/>
    <property type="evidence" value="ECO:0007669"/>
    <property type="project" value="TreeGrafter"/>
</dbReference>
<protein>
    <submittedName>
        <fullName evidence="4">Flavoprotein</fullName>
    </submittedName>
</protein>
<dbReference type="InterPro" id="IPR003382">
    <property type="entry name" value="Flavoprotein"/>
</dbReference>
<evidence type="ECO:0000313" key="4">
    <source>
        <dbReference type="EMBL" id="KAJ7076098.1"/>
    </source>
</evidence>
<proteinExistence type="inferred from homology"/>
<organism evidence="4 5">
    <name type="scientific">Mycena belliarum</name>
    <dbReference type="NCBI Taxonomy" id="1033014"/>
    <lineage>
        <taxon>Eukaryota</taxon>
        <taxon>Fungi</taxon>
        <taxon>Dikarya</taxon>
        <taxon>Basidiomycota</taxon>
        <taxon>Agaricomycotina</taxon>
        <taxon>Agaricomycetes</taxon>
        <taxon>Agaricomycetidae</taxon>
        <taxon>Agaricales</taxon>
        <taxon>Marasmiineae</taxon>
        <taxon>Mycenaceae</taxon>
        <taxon>Mycena</taxon>
    </lineage>
</organism>